<evidence type="ECO:0000313" key="3">
    <source>
        <dbReference type="Proteomes" id="UP000248330"/>
    </source>
</evidence>
<feature type="transmembrane region" description="Helical" evidence="1">
    <location>
        <begin position="12"/>
        <end position="30"/>
    </location>
</feature>
<dbReference type="EMBL" id="QICN01000002">
    <property type="protein sequence ID" value="PXV70284.1"/>
    <property type="molecule type" value="Genomic_DNA"/>
</dbReference>
<dbReference type="InterPro" id="IPR027304">
    <property type="entry name" value="Trigger_fact/SurA_dom_sf"/>
</dbReference>
<proteinExistence type="predicted"/>
<keyword evidence="1" id="KW-0472">Membrane</keyword>
<protein>
    <submittedName>
        <fullName evidence="2">SurA-like protein</fullName>
    </submittedName>
</protein>
<dbReference type="SUPFAM" id="SSF109998">
    <property type="entry name" value="Triger factor/SurA peptide-binding domain-like"/>
    <property type="match status" value="1"/>
</dbReference>
<dbReference type="Pfam" id="PF13624">
    <property type="entry name" value="SurA_N_3"/>
    <property type="match status" value="1"/>
</dbReference>
<comment type="caution">
    <text evidence="2">The sequence shown here is derived from an EMBL/GenBank/DDBJ whole genome shotgun (WGS) entry which is preliminary data.</text>
</comment>
<reference evidence="2 3" key="1">
    <citation type="submission" date="2018-04" db="EMBL/GenBank/DDBJ databases">
        <title>Genomic Encyclopedia of Type Strains, Phase IV (KMG-IV): sequencing the most valuable type-strain genomes for metagenomic binning, comparative biology and taxonomic classification.</title>
        <authorList>
            <person name="Goeker M."/>
        </authorList>
    </citation>
    <scope>NUCLEOTIDE SEQUENCE [LARGE SCALE GENOMIC DNA]</scope>
    <source>
        <strain evidence="2 3">DSM 104150</strain>
    </source>
</reference>
<organism evidence="2 3">
    <name type="scientific">Sinimarinibacterium flocculans</name>
    <dbReference type="NCBI Taxonomy" id="985250"/>
    <lineage>
        <taxon>Bacteria</taxon>
        <taxon>Pseudomonadati</taxon>
        <taxon>Pseudomonadota</taxon>
        <taxon>Gammaproteobacteria</taxon>
        <taxon>Nevskiales</taxon>
        <taxon>Nevskiaceae</taxon>
        <taxon>Sinimarinibacterium</taxon>
    </lineage>
</organism>
<keyword evidence="3" id="KW-1185">Reference proteome</keyword>
<gene>
    <name evidence="2" type="ORF">C8D93_102136</name>
</gene>
<sequence>MLNETDAGRIRLAWLAVAAGGLLAALSLLYEGRGKPLPAGAAAVVGDQAIGRDQWQRAVQAVEGDRARALDGEERRAVLDRLIDEELLFQHALDSGLARDDPGLRKTLVAALIDATTAGGAVDEDAARALFARDPAYFAAQPRLAVVAVRTNDAAAQDDATAARGALGEVLQDALREGRPLPAGFEPVALPEEPLPLPQIAQRLGGAAAGALHRATAGELLGPFVQGRGALYVLLRQRYADAVRYEDVADAVRSEWQRREAEKALEALLTELRRDAAIRYASDAR</sequence>
<evidence type="ECO:0000313" key="2">
    <source>
        <dbReference type="EMBL" id="PXV70284.1"/>
    </source>
</evidence>
<dbReference type="Proteomes" id="UP000248330">
    <property type="component" value="Unassembled WGS sequence"/>
</dbReference>
<dbReference type="OrthoDB" id="7065076at2"/>
<name>A0A318EF34_9GAMM</name>
<keyword evidence="1" id="KW-1133">Transmembrane helix</keyword>
<dbReference type="AlphaFoldDB" id="A0A318EF34"/>
<dbReference type="RefSeq" id="WP_110263964.1">
    <property type="nucleotide sequence ID" value="NZ_CAWNXA010000002.1"/>
</dbReference>
<accession>A0A318EF34</accession>
<dbReference type="Gene3D" id="1.10.4030.10">
    <property type="entry name" value="Porin chaperone SurA, peptide-binding domain"/>
    <property type="match status" value="1"/>
</dbReference>
<evidence type="ECO:0000256" key="1">
    <source>
        <dbReference type="SAM" id="Phobius"/>
    </source>
</evidence>
<keyword evidence="1" id="KW-0812">Transmembrane</keyword>